<accession>A0A7R8UIT6</accession>
<evidence type="ECO:0008006" key="5">
    <source>
        <dbReference type="Google" id="ProtNLM"/>
    </source>
</evidence>
<evidence type="ECO:0000313" key="4">
    <source>
        <dbReference type="Proteomes" id="UP000594454"/>
    </source>
</evidence>
<dbReference type="InParanoid" id="A0A7R8UIT6"/>
<dbReference type="Proteomes" id="UP000594454">
    <property type="component" value="Chromosome 2"/>
</dbReference>
<evidence type="ECO:0000256" key="1">
    <source>
        <dbReference type="SAM" id="MobiDB-lite"/>
    </source>
</evidence>
<keyword evidence="2" id="KW-0472">Membrane</keyword>
<feature type="compositionally biased region" description="Basic and acidic residues" evidence="1">
    <location>
        <begin position="244"/>
        <end position="253"/>
    </location>
</feature>
<dbReference type="OrthoDB" id="6627098at2759"/>
<proteinExistence type="predicted"/>
<keyword evidence="2" id="KW-1133">Transmembrane helix</keyword>
<sequence>MDCIAGITNVQNPNIKSQFYSQDFGLLGRRLLRFRISSSGSLAPCGPVDILEILTGNANCSNCYPNTLMDRLEVLKNEVLSSSSVASTIETTSTSAPVEGLAHNYTVLLSKLEKLAALSEINNDHLNQALPTAATGHHGMSQNEYTRAISDIWVGVVLTLLILSTIFFICSCFLYHKFQKWKHSYQTHSPELPEITRRQMDMDLESLPSYTICSGLPTYDDALDQFRKYGIILQPPSVIKIFEDNKEKDKSKTDASAPTGNGENDDNISMTSTCTCGANNGGVANIASISNQNLALVPNVIELNPEQLQMLSNKRLSMQIALNNGIGLNNSIRRSNRGSRVNLFREVSRNNLLRTHEIPSIHRSASQQSLYQDQLLAQRFRNAQHRGSLC</sequence>
<evidence type="ECO:0000256" key="2">
    <source>
        <dbReference type="SAM" id="Phobius"/>
    </source>
</evidence>
<dbReference type="AlphaFoldDB" id="A0A7R8UIT6"/>
<protein>
    <recommendedName>
        <fullName evidence="5">Protein commissureless</fullName>
    </recommendedName>
</protein>
<feature type="transmembrane region" description="Helical" evidence="2">
    <location>
        <begin position="152"/>
        <end position="175"/>
    </location>
</feature>
<reference evidence="3 4" key="1">
    <citation type="submission" date="2020-11" db="EMBL/GenBank/DDBJ databases">
        <authorList>
            <person name="Wallbank WR R."/>
            <person name="Pardo Diaz C."/>
            <person name="Kozak K."/>
            <person name="Martin S."/>
            <person name="Jiggins C."/>
            <person name="Moest M."/>
            <person name="Warren A I."/>
            <person name="Generalovic N T."/>
            <person name="Byers J.R.P. K."/>
            <person name="Montejo-Kovacevich G."/>
            <person name="Yen C E."/>
        </authorList>
    </citation>
    <scope>NUCLEOTIDE SEQUENCE [LARGE SCALE GENOMIC DNA]</scope>
</reference>
<feature type="region of interest" description="Disordered" evidence="1">
    <location>
        <begin position="244"/>
        <end position="269"/>
    </location>
</feature>
<gene>
    <name evidence="3" type="ORF">HERILL_LOCUS4543</name>
</gene>
<dbReference type="InterPro" id="IPR031878">
    <property type="entry name" value="Commissureless"/>
</dbReference>
<keyword evidence="2" id="KW-0812">Transmembrane</keyword>
<feature type="compositionally biased region" description="Polar residues" evidence="1">
    <location>
        <begin position="254"/>
        <end position="269"/>
    </location>
</feature>
<dbReference type="GO" id="GO:0007411">
    <property type="term" value="P:axon guidance"/>
    <property type="evidence" value="ECO:0007669"/>
    <property type="project" value="InterPro"/>
</dbReference>
<dbReference type="EMBL" id="LR899010">
    <property type="protein sequence ID" value="CAD7081439.1"/>
    <property type="molecule type" value="Genomic_DNA"/>
</dbReference>
<name>A0A7R8UIT6_HERIL</name>
<evidence type="ECO:0000313" key="3">
    <source>
        <dbReference type="EMBL" id="CAD7081439.1"/>
    </source>
</evidence>
<dbReference type="FunCoup" id="A0A7R8UIT6">
    <property type="interactions" value="1"/>
</dbReference>
<organism evidence="3 4">
    <name type="scientific">Hermetia illucens</name>
    <name type="common">Black soldier fly</name>
    <dbReference type="NCBI Taxonomy" id="343691"/>
    <lineage>
        <taxon>Eukaryota</taxon>
        <taxon>Metazoa</taxon>
        <taxon>Ecdysozoa</taxon>
        <taxon>Arthropoda</taxon>
        <taxon>Hexapoda</taxon>
        <taxon>Insecta</taxon>
        <taxon>Pterygota</taxon>
        <taxon>Neoptera</taxon>
        <taxon>Endopterygota</taxon>
        <taxon>Diptera</taxon>
        <taxon>Brachycera</taxon>
        <taxon>Stratiomyomorpha</taxon>
        <taxon>Stratiomyidae</taxon>
        <taxon>Hermetiinae</taxon>
        <taxon>Hermetia</taxon>
    </lineage>
</organism>
<keyword evidence="4" id="KW-1185">Reference proteome</keyword>
<dbReference type="Pfam" id="PF15957">
    <property type="entry name" value="Comm"/>
    <property type="match status" value="1"/>
</dbReference>